<keyword evidence="2" id="KW-1185">Reference proteome</keyword>
<accession>A0A5C3QBT5</accession>
<gene>
    <name evidence="1" type="ORF">BDV98DRAFT_169959</name>
</gene>
<protein>
    <submittedName>
        <fullName evidence="1">Uncharacterized protein</fullName>
    </submittedName>
</protein>
<proteinExistence type="predicted"/>
<reference evidence="1 2" key="1">
    <citation type="journal article" date="2019" name="Nat. Ecol. Evol.">
        <title>Megaphylogeny resolves global patterns of mushroom evolution.</title>
        <authorList>
            <person name="Varga T."/>
            <person name="Krizsan K."/>
            <person name="Foldi C."/>
            <person name="Dima B."/>
            <person name="Sanchez-Garcia M."/>
            <person name="Sanchez-Ramirez S."/>
            <person name="Szollosi G.J."/>
            <person name="Szarkandi J.G."/>
            <person name="Papp V."/>
            <person name="Albert L."/>
            <person name="Andreopoulos W."/>
            <person name="Angelini C."/>
            <person name="Antonin V."/>
            <person name="Barry K.W."/>
            <person name="Bougher N.L."/>
            <person name="Buchanan P."/>
            <person name="Buyck B."/>
            <person name="Bense V."/>
            <person name="Catcheside P."/>
            <person name="Chovatia M."/>
            <person name="Cooper J."/>
            <person name="Damon W."/>
            <person name="Desjardin D."/>
            <person name="Finy P."/>
            <person name="Geml J."/>
            <person name="Haridas S."/>
            <person name="Hughes K."/>
            <person name="Justo A."/>
            <person name="Karasinski D."/>
            <person name="Kautmanova I."/>
            <person name="Kiss B."/>
            <person name="Kocsube S."/>
            <person name="Kotiranta H."/>
            <person name="LaButti K.M."/>
            <person name="Lechner B.E."/>
            <person name="Liimatainen K."/>
            <person name="Lipzen A."/>
            <person name="Lukacs Z."/>
            <person name="Mihaltcheva S."/>
            <person name="Morgado L.N."/>
            <person name="Niskanen T."/>
            <person name="Noordeloos M.E."/>
            <person name="Ohm R.A."/>
            <person name="Ortiz-Santana B."/>
            <person name="Ovrebo C."/>
            <person name="Racz N."/>
            <person name="Riley R."/>
            <person name="Savchenko A."/>
            <person name="Shiryaev A."/>
            <person name="Soop K."/>
            <person name="Spirin V."/>
            <person name="Szebenyi C."/>
            <person name="Tomsovsky M."/>
            <person name="Tulloss R.E."/>
            <person name="Uehling J."/>
            <person name="Grigoriev I.V."/>
            <person name="Vagvolgyi C."/>
            <person name="Papp T."/>
            <person name="Martin F.M."/>
            <person name="Miettinen O."/>
            <person name="Hibbett D.S."/>
            <person name="Nagy L.G."/>
        </authorList>
    </citation>
    <scope>NUCLEOTIDE SEQUENCE [LARGE SCALE GENOMIC DNA]</scope>
    <source>
        <strain evidence="1 2">CBS 309.79</strain>
    </source>
</reference>
<sequence length="297" mass="33602">MDHQHRTVHADVSRCDRAMLSYTRCSSIPVASADALGVRPRHLVVQDRGFCLCSEKPHGSEVSLASSLKSFVRRHLQKPTQGSRPDRPEIIHLLDGLVALPRLQELTLALDCTIPVEENGDNELPNDPCQTVKNDLLPKSSLAVLLHRNFRYSTSREILPGLNSSILQRTYRGWLSSSIYLWISASNPRSNFPLNASYNHLTKLPTLELHGTWAHAYFWESLSSMPTLSALKVLRVSVDKGELELDIAGWQFTALGPAHERLSYRHAVFAFLQRYPHIEDLTLQYHDPAKHSVFREV</sequence>
<dbReference type="Proteomes" id="UP000305067">
    <property type="component" value="Unassembled WGS sequence"/>
</dbReference>
<dbReference type="EMBL" id="ML178833">
    <property type="protein sequence ID" value="TFK99492.1"/>
    <property type="molecule type" value="Genomic_DNA"/>
</dbReference>
<evidence type="ECO:0000313" key="1">
    <source>
        <dbReference type="EMBL" id="TFK99492.1"/>
    </source>
</evidence>
<dbReference type="AlphaFoldDB" id="A0A5C3QBT5"/>
<evidence type="ECO:0000313" key="2">
    <source>
        <dbReference type="Proteomes" id="UP000305067"/>
    </source>
</evidence>
<name>A0A5C3QBT5_9AGAR</name>
<organism evidence="1 2">
    <name type="scientific">Pterulicium gracile</name>
    <dbReference type="NCBI Taxonomy" id="1884261"/>
    <lineage>
        <taxon>Eukaryota</taxon>
        <taxon>Fungi</taxon>
        <taxon>Dikarya</taxon>
        <taxon>Basidiomycota</taxon>
        <taxon>Agaricomycotina</taxon>
        <taxon>Agaricomycetes</taxon>
        <taxon>Agaricomycetidae</taxon>
        <taxon>Agaricales</taxon>
        <taxon>Pleurotineae</taxon>
        <taxon>Pterulaceae</taxon>
        <taxon>Pterulicium</taxon>
    </lineage>
</organism>